<dbReference type="InterPro" id="IPR005220">
    <property type="entry name" value="CarO-like"/>
</dbReference>
<dbReference type="Proteomes" id="UP000406256">
    <property type="component" value="Unassembled WGS sequence"/>
</dbReference>
<dbReference type="NCBIfam" id="NF033674">
    <property type="entry name" value="stress_OB_fold"/>
    <property type="match status" value="1"/>
</dbReference>
<sequence length="139" mass="14941">MSKKSDRRLTLALAASLLAGGGFLSAPAQAQINVPQAGATAGGSVAVPAAMPRATTVEQALKAPKDMEAVIDGHIINKLKPEHYTFQDASGTIEIELDDKYLPPGRQITEKTRVRIIGEVDTHRMKANDIDVKRIEILE</sequence>
<feature type="signal peptide" evidence="2">
    <location>
        <begin position="1"/>
        <end position="30"/>
    </location>
</feature>
<dbReference type="PANTHER" id="PTHR36571">
    <property type="entry name" value="PROTEIN YGIW"/>
    <property type="match status" value="1"/>
</dbReference>
<protein>
    <submittedName>
        <fullName evidence="3">Stress-induced protein YgiW</fullName>
    </submittedName>
</protein>
<evidence type="ECO:0000313" key="3">
    <source>
        <dbReference type="EMBL" id="VVD64772.1"/>
    </source>
</evidence>
<dbReference type="Gene3D" id="2.40.50.200">
    <property type="entry name" value="Bacterial OB-fold"/>
    <property type="match status" value="1"/>
</dbReference>
<reference evidence="3 4" key="1">
    <citation type="submission" date="2019-08" db="EMBL/GenBank/DDBJ databases">
        <authorList>
            <person name="Peeters C."/>
        </authorList>
    </citation>
    <scope>NUCLEOTIDE SEQUENCE [LARGE SCALE GENOMIC DNA]</scope>
    <source>
        <strain evidence="3 4">LMG 31108</strain>
    </source>
</reference>
<dbReference type="InterPro" id="IPR006311">
    <property type="entry name" value="TAT_signal"/>
</dbReference>
<dbReference type="PROSITE" id="PS51318">
    <property type="entry name" value="TAT"/>
    <property type="match status" value="1"/>
</dbReference>
<dbReference type="Pfam" id="PF04076">
    <property type="entry name" value="BOF"/>
    <property type="match status" value="1"/>
</dbReference>
<dbReference type="RefSeq" id="WP_150667124.1">
    <property type="nucleotide sequence ID" value="NZ_CABPSB010000001.1"/>
</dbReference>
<evidence type="ECO:0000313" key="4">
    <source>
        <dbReference type="Proteomes" id="UP000406256"/>
    </source>
</evidence>
<gene>
    <name evidence="3" type="ORF">PAN31108_00295</name>
</gene>
<name>A0A5E4RQV6_9BURK</name>
<dbReference type="InterPro" id="IPR036700">
    <property type="entry name" value="BOBF_sf"/>
</dbReference>
<organism evidence="3 4">
    <name type="scientific">Pandoraea anhela</name>
    <dbReference type="NCBI Taxonomy" id="2508295"/>
    <lineage>
        <taxon>Bacteria</taxon>
        <taxon>Pseudomonadati</taxon>
        <taxon>Pseudomonadota</taxon>
        <taxon>Betaproteobacteria</taxon>
        <taxon>Burkholderiales</taxon>
        <taxon>Burkholderiaceae</taxon>
        <taxon>Pandoraea</taxon>
    </lineage>
</organism>
<evidence type="ECO:0000256" key="2">
    <source>
        <dbReference type="SAM" id="SignalP"/>
    </source>
</evidence>
<dbReference type="OrthoDB" id="6650354at2"/>
<dbReference type="EMBL" id="CABPSB010000001">
    <property type="protein sequence ID" value="VVD64772.1"/>
    <property type="molecule type" value="Genomic_DNA"/>
</dbReference>
<dbReference type="SUPFAM" id="SSF101756">
    <property type="entry name" value="Hypothetical protein YgiW"/>
    <property type="match status" value="1"/>
</dbReference>
<feature type="chain" id="PRO_5022950166" evidence="2">
    <location>
        <begin position="31"/>
        <end position="139"/>
    </location>
</feature>
<keyword evidence="4" id="KW-1185">Reference proteome</keyword>
<accession>A0A5E4RQV6</accession>
<proteinExistence type="predicted"/>
<keyword evidence="1 2" id="KW-0732">Signal</keyword>
<evidence type="ECO:0000256" key="1">
    <source>
        <dbReference type="ARBA" id="ARBA00022729"/>
    </source>
</evidence>
<dbReference type="PANTHER" id="PTHR36571:SF1">
    <property type="entry name" value="PROTEIN YGIW"/>
    <property type="match status" value="1"/>
</dbReference>
<dbReference type="AlphaFoldDB" id="A0A5E4RQV6"/>